<evidence type="ECO:0000313" key="1">
    <source>
        <dbReference type="EMBL" id="GKV10449.1"/>
    </source>
</evidence>
<proteinExistence type="predicted"/>
<name>A0AAV5J782_9ROSI</name>
<dbReference type="Proteomes" id="UP001054252">
    <property type="component" value="Unassembled WGS sequence"/>
</dbReference>
<dbReference type="EMBL" id="BPVZ01000032">
    <property type="protein sequence ID" value="GKV10449.1"/>
    <property type="molecule type" value="Genomic_DNA"/>
</dbReference>
<sequence>MIDLTSLPLNLVPKMKETKNLTILPEENGVSRTDIFPKLLQLSDALTINNNLDC</sequence>
<dbReference type="AlphaFoldDB" id="A0AAV5J782"/>
<evidence type="ECO:0000313" key="2">
    <source>
        <dbReference type="Proteomes" id="UP001054252"/>
    </source>
</evidence>
<organism evidence="1 2">
    <name type="scientific">Rubroshorea leprosula</name>
    <dbReference type="NCBI Taxonomy" id="152421"/>
    <lineage>
        <taxon>Eukaryota</taxon>
        <taxon>Viridiplantae</taxon>
        <taxon>Streptophyta</taxon>
        <taxon>Embryophyta</taxon>
        <taxon>Tracheophyta</taxon>
        <taxon>Spermatophyta</taxon>
        <taxon>Magnoliopsida</taxon>
        <taxon>eudicotyledons</taxon>
        <taxon>Gunneridae</taxon>
        <taxon>Pentapetalae</taxon>
        <taxon>rosids</taxon>
        <taxon>malvids</taxon>
        <taxon>Malvales</taxon>
        <taxon>Dipterocarpaceae</taxon>
        <taxon>Rubroshorea</taxon>
    </lineage>
</organism>
<reference evidence="1 2" key="1">
    <citation type="journal article" date="2021" name="Commun. Biol.">
        <title>The genome of Shorea leprosula (Dipterocarpaceae) highlights the ecological relevance of drought in aseasonal tropical rainforests.</title>
        <authorList>
            <person name="Ng K.K.S."/>
            <person name="Kobayashi M.J."/>
            <person name="Fawcett J.A."/>
            <person name="Hatakeyama M."/>
            <person name="Paape T."/>
            <person name="Ng C.H."/>
            <person name="Ang C.C."/>
            <person name="Tnah L.H."/>
            <person name="Lee C.T."/>
            <person name="Nishiyama T."/>
            <person name="Sese J."/>
            <person name="O'Brien M.J."/>
            <person name="Copetti D."/>
            <person name="Mohd Noor M.I."/>
            <person name="Ong R.C."/>
            <person name="Putra M."/>
            <person name="Sireger I.Z."/>
            <person name="Indrioko S."/>
            <person name="Kosugi Y."/>
            <person name="Izuno A."/>
            <person name="Isagi Y."/>
            <person name="Lee S.L."/>
            <person name="Shimizu K.K."/>
        </authorList>
    </citation>
    <scope>NUCLEOTIDE SEQUENCE [LARGE SCALE GENOMIC DNA]</scope>
    <source>
        <strain evidence="1">214</strain>
    </source>
</reference>
<keyword evidence="2" id="KW-1185">Reference proteome</keyword>
<protein>
    <submittedName>
        <fullName evidence="1">Uncharacterized protein</fullName>
    </submittedName>
</protein>
<accession>A0AAV5J782</accession>
<gene>
    <name evidence="1" type="ORF">SLEP1_g21811</name>
</gene>
<comment type="caution">
    <text evidence="1">The sequence shown here is derived from an EMBL/GenBank/DDBJ whole genome shotgun (WGS) entry which is preliminary data.</text>
</comment>